<organism evidence="3 4">
    <name type="scientific">Polyangium sorediatum</name>
    <dbReference type="NCBI Taxonomy" id="889274"/>
    <lineage>
        <taxon>Bacteria</taxon>
        <taxon>Pseudomonadati</taxon>
        <taxon>Myxococcota</taxon>
        <taxon>Polyangia</taxon>
        <taxon>Polyangiales</taxon>
        <taxon>Polyangiaceae</taxon>
        <taxon>Polyangium</taxon>
    </lineage>
</organism>
<dbReference type="Proteomes" id="UP001160301">
    <property type="component" value="Unassembled WGS sequence"/>
</dbReference>
<sequence length="311" mass="32905">MDARPTQFRVLALAAALVATPVFAGCIAEAPPEELGGEADGVESPEPIDTADEAVAGSTVAQAAASSCSTSSVKGLSLQIIAEARCLNPDAYVPLTKTSNVTFGSATFAYLEKPAADRLLAALKENTGKTMTINSALRTVAQQYMLYNWYQTGRCSISLAAKPGASNHETGLALDVSEYSSWKTVLTNKGFKWLGSSDAVHFDYAGAGAVSYKGLDVKAFQRLWNRNNPNDTISVDGAWGPQTEARMKKSPAGGFEKGATCGAAIMYDGKDGEAEAFSRDPNDPEFFVPLPIDAVEAQPELEHEACSDHAH</sequence>
<evidence type="ECO:0000256" key="1">
    <source>
        <dbReference type="SAM" id="SignalP"/>
    </source>
</evidence>
<dbReference type="InterPro" id="IPR009045">
    <property type="entry name" value="Zn_M74/Hedgehog-like"/>
</dbReference>
<accession>A0ABT6NRS9</accession>
<dbReference type="CDD" id="cd14814">
    <property type="entry name" value="Peptidase_M15"/>
    <property type="match status" value="1"/>
</dbReference>
<dbReference type="Pfam" id="PF02557">
    <property type="entry name" value="VanY"/>
    <property type="match status" value="1"/>
</dbReference>
<evidence type="ECO:0000313" key="4">
    <source>
        <dbReference type="Proteomes" id="UP001160301"/>
    </source>
</evidence>
<evidence type="ECO:0000259" key="2">
    <source>
        <dbReference type="Pfam" id="PF02557"/>
    </source>
</evidence>
<name>A0ABT6NRS9_9BACT</name>
<dbReference type="PROSITE" id="PS51257">
    <property type="entry name" value="PROKAR_LIPOPROTEIN"/>
    <property type="match status" value="1"/>
</dbReference>
<dbReference type="InterPro" id="IPR003709">
    <property type="entry name" value="VanY-like_core_dom"/>
</dbReference>
<gene>
    <name evidence="3" type="ORF">QHF89_16105</name>
</gene>
<dbReference type="EMBL" id="JARZHI010000012">
    <property type="protein sequence ID" value="MDI1431019.1"/>
    <property type="molecule type" value="Genomic_DNA"/>
</dbReference>
<dbReference type="Gene3D" id="3.30.1380.10">
    <property type="match status" value="1"/>
</dbReference>
<proteinExistence type="predicted"/>
<keyword evidence="4" id="KW-1185">Reference proteome</keyword>
<feature type="signal peptide" evidence="1">
    <location>
        <begin position="1"/>
        <end position="24"/>
    </location>
</feature>
<feature type="chain" id="PRO_5047373571" evidence="1">
    <location>
        <begin position="25"/>
        <end position="311"/>
    </location>
</feature>
<dbReference type="RefSeq" id="WP_284720555.1">
    <property type="nucleotide sequence ID" value="NZ_JARZHI010000012.1"/>
</dbReference>
<feature type="domain" description="D-alanyl-D-alanine carboxypeptidase-like core" evidence="2">
    <location>
        <begin position="116"/>
        <end position="194"/>
    </location>
</feature>
<dbReference type="SUPFAM" id="SSF55166">
    <property type="entry name" value="Hedgehog/DD-peptidase"/>
    <property type="match status" value="1"/>
</dbReference>
<keyword evidence="1" id="KW-0732">Signal</keyword>
<reference evidence="3 4" key="1">
    <citation type="submission" date="2023-04" db="EMBL/GenBank/DDBJ databases">
        <title>The genome sequence of Polyangium sorediatum DSM14670.</title>
        <authorList>
            <person name="Zhang X."/>
        </authorList>
    </citation>
    <scope>NUCLEOTIDE SEQUENCE [LARGE SCALE GENOMIC DNA]</scope>
    <source>
        <strain evidence="3 4">DSM 14670</strain>
    </source>
</reference>
<comment type="caution">
    <text evidence="3">The sequence shown here is derived from an EMBL/GenBank/DDBJ whole genome shotgun (WGS) entry which is preliminary data.</text>
</comment>
<protein>
    <submittedName>
        <fullName evidence="3">M15 family metallopeptidase</fullName>
    </submittedName>
</protein>
<evidence type="ECO:0000313" key="3">
    <source>
        <dbReference type="EMBL" id="MDI1431019.1"/>
    </source>
</evidence>